<evidence type="ECO:0000256" key="9">
    <source>
        <dbReference type="ARBA" id="ARBA00023027"/>
    </source>
</evidence>
<dbReference type="PANTHER" id="PTHR43761">
    <property type="entry name" value="D-ISOMER SPECIFIC 2-HYDROXYACID DEHYDROGENASE FAMILY PROTEIN (AFU_ORTHOLOGUE AFUA_1G13630)"/>
    <property type="match status" value="1"/>
</dbReference>
<dbReference type="InterPro" id="IPR029753">
    <property type="entry name" value="D-isomer_DH_CS"/>
</dbReference>
<keyword evidence="7" id="KW-0028">Amino-acid biosynthesis</keyword>
<dbReference type="Gene3D" id="3.40.50.720">
    <property type="entry name" value="NAD(P)-binding Rossmann-like Domain"/>
    <property type="match status" value="2"/>
</dbReference>
<accession>A0AA48HIB6</accession>
<proteinExistence type="inferred from homology"/>
<feature type="domain" description="ACT" evidence="15">
    <location>
        <begin position="383"/>
        <end position="452"/>
    </location>
</feature>
<dbReference type="NCBIfam" id="NF008759">
    <property type="entry name" value="PRK11790.1"/>
    <property type="match status" value="1"/>
</dbReference>
<evidence type="ECO:0000256" key="2">
    <source>
        <dbReference type="ARBA" id="ARBA00005216"/>
    </source>
</evidence>
<dbReference type="Gene3D" id="3.30.70.260">
    <property type="match status" value="1"/>
</dbReference>
<dbReference type="SUPFAM" id="SSF52283">
    <property type="entry name" value="Formate/glycerate dehydrogenase catalytic domain-like"/>
    <property type="match status" value="1"/>
</dbReference>
<gene>
    <name evidence="16" type="ORF">MACH26_13500</name>
</gene>
<dbReference type="Pfam" id="PF22629">
    <property type="entry name" value="ACT_AHAS_ss"/>
    <property type="match status" value="1"/>
</dbReference>
<evidence type="ECO:0000313" key="17">
    <source>
        <dbReference type="Proteomes" id="UP001333710"/>
    </source>
</evidence>
<dbReference type="InterPro" id="IPR006139">
    <property type="entry name" value="D-isomer_2_OHA_DH_cat_dom"/>
</dbReference>
<evidence type="ECO:0000256" key="1">
    <source>
        <dbReference type="ARBA" id="ARBA00003800"/>
    </source>
</evidence>
<comment type="pathway">
    <text evidence="2">Amino-acid biosynthesis; L-serine biosynthesis; L-serine from 3-phospho-D-glycerate: step 1/3.</text>
</comment>
<keyword evidence="9" id="KW-0520">NAD</keyword>
<dbReference type="EC" id="1.1.1.95" evidence="5"/>
<dbReference type="CDD" id="cd04901">
    <property type="entry name" value="ACT_3PGDH"/>
    <property type="match status" value="1"/>
</dbReference>
<dbReference type="InterPro" id="IPR050418">
    <property type="entry name" value="D-iso_2-hydroxyacid_DH_PdxB"/>
</dbReference>
<dbReference type="SUPFAM" id="SSF55021">
    <property type="entry name" value="ACT-like"/>
    <property type="match status" value="1"/>
</dbReference>
<dbReference type="FunFam" id="3.30.70.260:FF:000007">
    <property type="entry name" value="D-3-phosphoglycerate dehydrogenase"/>
    <property type="match status" value="1"/>
</dbReference>
<dbReference type="Pfam" id="PF00389">
    <property type="entry name" value="2-Hacid_dh"/>
    <property type="match status" value="1"/>
</dbReference>
<evidence type="ECO:0000256" key="3">
    <source>
        <dbReference type="ARBA" id="ARBA00005854"/>
    </source>
</evidence>
<dbReference type="InterPro" id="IPR054480">
    <property type="entry name" value="AHAS_small-like_ACT"/>
</dbReference>
<keyword evidence="17" id="KW-1185">Reference proteome</keyword>
<evidence type="ECO:0000256" key="10">
    <source>
        <dbReference type="ARBA" id="ARBA00023299"/>
    </source>
</evidence>
<dbReference type="GO" id="GO:0047545">
    <property type="term" value="F:(S)-2-hydroxyglutarate dehydrogenase activity"/>
    <property type="evidence" value="ECO:0007669"/>
    <property type="project" value="UniProtKB-ARBA"/>
</dbReference>
<sequence length="452" mass="48928">MQFAIVAQPTLDVQTSNLHYLRIRTTNSVSVFAKLLKFQGIFTMSKVSLPKDKIKILLLEGVHQSALETLKNQGYSNIEYLKTSLPEAELMEKVADVHFIGIRSRTQLTEQVVAAASKLVAVGCFCIGTNQVDLIATQARGIPVFNAPFSNTRSVAELVLGEIILLLRGIPAKNAHAHNGGWDKSAVGSYEARGKTLGIIGYGHIGTQLSILAEHLGMKVRFYDIEDKLVLGNAEQVASLTELLKTSDVVSLHVPETPSTKDMIGAAELEVMKQGAILINASRGTVVDIDALADALRANKIGGAAIDVFPVEPKSNSEEFVSPLREFDNVILTPHVGGSTQEAQENIGKEVAGKIAKYSDNGSTLSAVNFPEVSLPEHIGRSRLLHIHKNAPGVLTQINQAFTEMNVNIAAQYLQTNENIGYVVIDVETDHAEDAFQALQAINGTIKTRILH</sequence>
<dbReference type="GO" id="GO:0004617">
    <property type="term" value="F:phosphoglycerate dehydrogenase activity"/>
    <property type="evidence" value="ECO:0007669"/>
    <property type="project" value="UniProtKB-EC"/>
</dbReference>
<protein>
    <recommendedName>
        <fullName evidence="6">D-3-phosphoglycerate dehydrogenase</fullName>
        <ecNumber evidence="4">1.1.1.399</ecNumber>
        <ecNumber evidence="5">1.1.1.95</ecNumber>
    </recommendedName>
    <alternativeName>
        <fullName evidence="11">2-oxoglutarate reductase</fullName>
    </alternativeName>
</protein>
<evidence type="ECO:0000256" key="13">
    <source>
        <dbReference type="ARBA" id="ARBA00048731"/>
    </source>
</evidence>
<evidence type="ECO:0000256" key="12">
    <source>
        <dbReference type="ARBA" id="ARBA00048126"/>
    </source>
</evidence>
<evidence type="ECO:0000256" key="7">
    <source>
        <dbReference type="ARBA" id="ARBA00022605"/>
    </source>
</evidence>
<comment type="catalytic activity">
    <reaction evidence="12">
        <text>(R)-2-hydroxyglutarate + NAD(+) = 2-oxoglutarate + NADH + H(+)</text>
        <dbReference type="Rhea" id="RHEA:49612"/>
        <dbReference type="ChEBI" id="CHEBI:15378"/>
        <dbReference type="ChEBI" id="CHEBI:15801"/>
        <dbReference type="ChEBI" id="CHEBI:16810"/>
        <dbReference type="ChEBI" id="CHEBI:57540"/>
        <dbReference type="ChEBI" id="CHEBI:57945"/>
        <dbReference type="EC" id="1.1.1.399"/>
    </reaction>
</comment>
<evidence type="ECO:0000256" key="11">
    <source>
        <dbReference type="ARBA" id="ARBA00030455"/>
    </source>
</evidence>
<evidence type="ECO:0000256" key="6">
    <source>
        <dbReference type="ARBA" id="ARBA00021582"/>
    </source>
</evidence>
<dbReference type="KEGG" id="pmaw:MACH26_13500"/>
<evidence type="ECO:0000256" key="14">
    <source>
        <dbReference type="RuleBase" id="RU003719"/>
    </source>
</evidence>
<dbReference type="GO" id="GO:0051287">
    <property type="term" value="F:NAD binding"/>
    <property type="evidence" value="ECO:0007669"/>
    <property type="project" value="InterPro"/>
</dbReference>
<keyword evidence="8 14" id="KW-0560">Oxidoreductase</keyword>
<evidence type="ECO:0000259" key="15">
    <source>
        <dbReference type="PROSITE" id="PS51671"/>
    </source>
</evidence>
<dbReference type="PROSITE" id="PS00065">
    <property type="entry name" value="D_2_HYDROXYACID_DH_1"/>
    <property type="match status" value="1"/>
</dbReference>
<dbReference type="SUPFAM" id="SSF51735">
    <property type="entry name" value="NAD(P)-binding Rossmann-fold domains"/>
    <property type="match status" value="1"/>
</dbReference>
<dbReference type="EMBL" id="AP027272">
    <property type="protein sequence ID" value="BDX05829.1"/>
    <property type="molecule type" value="Genomic_DNA"/>
</dbReference>
<dbReference type="FunFam" id="3.40.50.720:FF:000041">
    <property type="entry name" value="D-3-phosphoglycerate dehydrogenase"/>
    <property type="match status" value="1"/>
</dbReference>
<organism evidence="16 17">
    <name type="scientific">Planctobacterium marinum</name>
    <dbReference type="NCBI Taxonomy" id="1631968"/>
    <lineage>
        <taxon>Bacteria</taxon>
        <taxon>Pseudomonadati</taxon>
        <taxon>Pseudomonadota</taxon>
        <taxon>Gammaproteobacteria</taxon>
        <taxon>Alteromonadales</taxon>
        <taxon>Alteromonadaceae</taxon>
        <taxon>Planctobacterium</taxon>
    </lineage>
</organism>
<dbReference type="Pfam" id="PF02826">
    <property type="entry name" value="2-Hacid_dh_C"/>
    <property type="match status" value="1"/>
</dbReference>
<comment type="catalytic activity">
    <reaction evidence="13">
        <text>(2R)-3-phosphoglycerate + NAD(+) = 3-phosphooxypyruvate + NADH + H(+)</text>
        <dbReference type="Rhea" id="RHEA:12641"/>
        <dbReference type="ChEBI" id="CHEBI:15378"/>
        <dbReference type="ChEBI" id="CHEBI:18110"/>
        <dbReference type="ChEBI" id="CHEBI:57540"/>
        <dbReference type="ChEBI" id="CHEBI:57945"/>
        <dbReference type="ChEBI" id="CHEBI:58272"/>
        <dbReference type="EC" id="1.1.1.95"/>
    </reaction>
</comment>
<dbReference type="CDD" id="cd12176">
    <property type="entry name" value="PGDH_3"/>
    <property type="match status" value="1"/>
</dbReference>
<name>A0AA48HIB6_9ALTE</name>
<dbReference type="Proteomes" id="UP001333710">
    <property type="component" value="Chromosome"/>
</dbReference>
<evidence type="ECO:0000313" key="16">
    <source>
        <dbReference type="EMBL" id="BDX05829.1"/>
    </source>
</evidence>
<comment type="similarity">
    <text evidence="3 14">Belongs to the D-isomer specific 2-hydroxyacid dehydrogenase family.</text>
</comment>
<dbReference type="PROSITE" id="PS00670">
    <property type="entry name" value="D_2_HYDROXYACID_DH_2"/>
    <property type="match status" value="1"/>
</dbReference>
<dbReference type="AlphaFoldDB" id="A0AA48HIB6"/>
<evidence type="ECO:0000256" key="4">
    <source>
        <dbReference type="ARBA" id="ARBA00013001"/>
    </source>
</evidence>
<dbReference type="PROSITE" id="PS51671">
    <property type="entry name" value="ACT"/>
    <property type="match status" value="1"/>
</dbReference>
<dbReference type="InterPro" id="IPR006140">
    <property type="entry name" value="D-isomer_DH_NAD-bd"/>
</dbReference>
<dbReference type="PROSITE" id="PS00671">
    <property type="entry name" value="D_2_HYDROXYACID_DH_3"/>
    <property type="match status" value="1"/>
</dbReference>
<dbReference type="InterPro" id="IPR029752">
    <property type="entry name" value="D-isomer_DH_CS1"/>
</dbReference>
<dbReference type="InterPro" id="IPR002912">
    <property type="entry name" value="ACT_dom"/>
</dbReference>
<evidence type="ECO:0000256" key="8">
    <source>
        <dbReference type="ARBA" id="ARBA00023002"/>
    </source>
</evidence>
<dbReference type="GO" id="GO:0006564">
    <property type="term" value="P:L-serine biosynthetic process"/>
    <property type="evidence" value="ECO:0007669"/>
    <property type="project" value="UniProtKB-KW"/>
</dbReference>
<dbReference type="PANTHER" id="PTHR43761:SF1">
    <property type="entry name" value="D-ISOMER SPECIFIC 2-HYDROXYACID DEHYDROGENASE CATALYTIC DOMAIN-CONTAINING PROTEIN-RELATED"/>
    <property type="match status" value="1"/>
</dbReference>
<dbReference type="InterPro" id="IPR045865">
    <property type="entry name" value="ACT-like_dom_sf"/>
</dbReference>
<comment type="function">
    <text evidence="1">Catalyzes the reversible oxidation of 3-phospho-D-glycerate to 3-phosphonooxypyruvate, the first step of the phosphorylated L-serine biosynthesis pathway. Also catalyzes the reversible oxidation of 2-hydroxyglutarate to 2-oxoglutarate.</text>
</comment>
<dbReference type="InterPro" id="IPR036291">
    <property type="entry name" value="NAD(P)-bd_dom_sf"/>
</dbReference>
<reference evidence="16" key="1">
    <citation type="submission" date="2023-01" db="EMBL/GenBank/DDBJ databases">
        <title>Complete genome sequence of Planctobacterium marinum strain Dej080120_11.</title>
        <authorList>
            <person name="Ueki S."/>
            <person name="Maruyama F."/>
        </authorList>
    </citation>
    <scope>NUCLEOTIDE SEQUENCE</scope>
    <source>
        <strain evidence="16">Dej080120_11</strain>
    </source>
</reference>
<evidence type="ECO:0000256" key="5">
    <source>
        <dbReference type="ARBA" id="ARBA00013143"/>
    </source>
</evidence>
<keyword evidence="10" id="KW-0718">Serine biosynthesis</keyword>
<dbReference type="EC" id="1.1.1.399" evidence="4"/>